<keyword evidence="1" id="KW-0472">Membrane</keyword>
<keyword evidence="1" id="KW-0812">Transmembrane</keyword>
<dbReference type="AlphaFoldDB" id="A0A369BG77"/>
<keyword evidence="3" id="KW-1185">Reference proteome</keyword>
<accession>A0A369BG77</accession>
<proteinExistence type="predicted"/>
<sequence>MQRGICKVIERLATGLTTVTLTFNLSSAGFYRVLPKSHNRMVFAMWANKSIFMLLLLNFINCSNWNRHTFGSGLQKVNKLSLTVIVQCISKPL</sequence>
<reference evidence="2 3" key="1">
    <citation type="submission" date="2018-07" db="EMBL/GenBank/DDBJ databases">
        <title>Genomic Encyclopedia of Type Strains, Phase III (KMG-III): the genomes of soil and plant-associated and newly described type strains.</title>
        <authorList>
            <person name="Whitman W."/>
        </authorList>
    </citation>
    <scope>NUCLEOTIDE SEQUENCE [LARGE SCALE GENOMIC DNA]</scope>
    <source>
        <strain evidence="2 3">CECT 8333</strain>
    </source>
</reference>
<comment type="caution">
    <text evidence="2">The sequence shown here is derived from an EMBL/GenBank/DDBJ whole genome shotgun (WGS) entry which is preliminary data.</text>
</comment>
<protein>
    <submittedName>
        <fullName evidence="2">Uncharacterized protein</fullName>
    </submittedName>
</protein>
<feature type="transmembrane region" description="Helical" evidence="1">
    <location>
        <begin position="43"/>
        <end position="60"/>
    </location>
</feature>
<feature type="transmembrane region" description="Helical" evidence="1">
    <location>
        <begin position="12"/>
        <end position="31"/>
    </location>
</feature>
<evidence type="ECO:0000313" key="3">
    <source>
        <dbReference type="Proteomes" id="UP000253090"/>
    </source>
</evidence>
<dbReference type="Proteomes" id="UP000253090">
    <property type="component" value="Unassembled WGS sequence"/>
</dbReference>
<dbReference type="EMBL" id="QPJW01000003">
    <property type="protein sequence ID" value="RCX20553.1"/>
    <property type="molecule type" value="Genomic_DNA"/>
</dbReference>
<name>A0A369BG77_9BACL</name>
<gene>
    <name evidence="2" type="ORF">DFP94_103284</name>
</gene>
<evidence type="ECO:0000256" key="1">
    <source>
        <dbReference type="SAM" id="Phobius"/>
    </source>
</evidence>
<evidence type="ECO:0000313" key="2">
    <source>
        <dbReference type="EMBL" id="RCX20553.1"/>
    </source>
</evidence>
<keyword evidence="1" id="KW-1133">Transmembrane helix</keyword>
<organism evidence="2 3">
    <name type="scientific">Fontibacillus phaseoli</name>
    <dbReference type="NCBI Taxonomy" id="1416533"/>
    <lineage>
        <taxon>Bacteria</taxon>
        <taxon>Bacillati</taxon>
        <taxon>Bacillota</taxon>
        <taxon>Bacilli</taxon>
        <taxon>Bacillales</taxon>
        <taxon>Paenibacillaceae</taxon>
        <taxon>Fontibacillus</taxon>
    </lineage>
</organism>